<accession>A0A8X6TBD6</accession>
<dbReference type="OrthoDB" id="10670026at2759"/>
<evidence type="ECO:0000313" key="2">
    <source>
        <dbReference type="Proteomes" id="UP000887013"/>
    </source>
</evidence>
<name>A0A8X6TBD6_NEPPI</name>
<proteinExistence type="predicted"/>
<sequence>TEILRSAFPEQFNNSEINVSPTDVLRSVFPEQFNNYE</sequence>
<comment type="caution">
    <text evidence="1">The sequence shown here is derived from an EMBL/GenBank/DDBJ whole genome shotgun (WGS) entry which is preliminary data.</text>
</comment>
<organism evidence="1 2">
    <name type="scientific">Nephila pilipes</name>
    <name type="common">Giant wood spider</name>
    <name type="synonym">Nephila maculata</name>
    <dbReference type="NCBI Taxonomy" id="299642"/>
    <lineage>
        <taxon>Eukaryota</taxon>
        <taxon>Metazoa</taxon>
        <taxon>Ecdysozoa</taxon>
        <taxon>Arthropoda</taxon>
        <taxon>Chelicerata</taxon>
        <taxon>Arachnida</taxon>
        <taxon>Araneae</taxon>
        <taxon>Araneomorphae</taxon>
        <taxon>Entelegynae</taxon>
        <taxon>Araneoidea</taxon>
        <taxon>Nephilidae</taxon>
        <taxon>Nephila</taxon>
    </lineage>
</organism>
<keyword evidence="2" id="KW-1185">Reference proteome</keyword>
<dbReference type="Proteomes" id="UP000887013">
    <property type="component" value="Unassembled WGS sequence"/>
</dbReference>
<dbReference type="EMBL" id="BMAW01004578">
    <property type="protein sequence ID" value="GFS89753.1"/>
    <property type="molecule type" value="Genomic_DNA"/>
</dbReference>
<gene>
    <name evidence="1" type="ORF">NPIL_462641</name>
</gene>
<feature type="non-terminal residue" evidence="1">
    <location>
        <position position="1"/>
    </location>
</feature>
<protein>
    <submittedName>
        <fullName evidence="1">Uncharacterized protein</fullName>
    </submittedName>
</protein>
<dbReference type="AlphaFoldDB" id="A0A8X6TBD6"/>
<reference evidence="1" key="1">
    <citation type="submission" date="2020-08" db="EMBL/GenBank/DDBJ databases">
        <title>Multicomponent nature underlies the extraordinary mechanical properties of spider dragline silk.</title>
        <authorList>
            <person name="Kono N."/>
            <person name="Nakamura H."/>
            <person name="Mori M."/>
            <person name="Yoshida Y."/>
            <person name="Ohtoshi R."/>
            <person name="Malay A.D."/>
            <person name="Moran D.A.P."/>
            <person name="Tomita M."/>
            <person name="Numata K."/>
            <person name="Arakawa K."/>
        </authorList>
    </citation>
    <scope>NUCLEOTIDE SEQUENCE</scope>
</reference>
<evidence type="ECO:0000313" key="1">
    <source>
        <dbReference type="EMBL" id="GFS89753.1"/>
    </source>
</evidence>